<reference evidence="1" key="1">
    <citation type="submission" date="2020-10" db="EMBL/GenBank/DDBJ databases">
        <authorList>
            <person name="Gilroy R."/>
        </authorList>
    </citation>
    <scope>NUCLEOTIDE SEQUENCE</scope>
    <source>
        <strain evidence="1">F6-4510</strain>
    </source>
</reference>
<proteinExistence type="predicted"/>
<evidence type="ECO:0000313" key="1">
    <source>
        <dbReference type="EMBL" id="MBO8433827.1"/>
    </source>
</evidence>
<reference evidence="1" key="2">
    <citation type="journal article" date="2021" name="PeerJ">
        <title>Extensive microbial diversity within the chicken gut microbiome revealed by metagenomics and culture.</title>
        <authorList>
            <person name="Gilroy R."/>
            <person name="Ravi A."/>
            <person name="Getino M."/>
            <person name="Pursley I."/>
            <person name="Horton D.L."/>
            <person name="Alikhan N.F."/>
            <person name="Baker D."/>
            <person name="Gharbi K."/>
            <person name="Hall N."/>
            <person name="Watson M."/>
            <person name="Adriaenssens E.M."/>
            <person name="Foster-Nyarko E."/>
            <person name="Jarju S."/>
            <person name="Secka A."/>
            <person name="Antonio M."/>
            <person name="Oren A."/>
            <person name="Chaudhuri R.R."/>
            <person name="La Ragione R."/>
            <person name="Hildebrand F."/>
            <person name="Pallen M.J."/>
        </authorList>
    </citation>
    <scope>NUCLEOTIDE SEQUENCE</scope>
    <source>
        <strain evidence="1">F6-4510</strain>
    </source>
</reference>
<gene>
    <name evidence="1" type="ORF">IAC55_00710</name>
</gene>
<sequence length="49" mass="5838">MISLKDEIKNFKPLLEIDDIEDSINNDDFKDILDMLSYISKQKNIDDYK</sequence>
<dbReference type="EMBL" id="JADIMX010000015">
    <property type="protein sequence ID" value="MBO8433827.1"/>
    <property type="molecule type" value="Genomic_DNA"/>
</dbReference>
<organism evidence="1 2">
    <name type="scientific">Candidatus Fimicola merdigallinarum</name>
    <dbReference type="NCBI Taxonomy" id="2840819"/>
    <lineage>
        <taxon>Bacteria</taxon>
        <taxon>Bacillati</taxon>
        <taxon>Bacillota</taxon>
        <taxon>Clostridia</taxon>
        <taxon>Lachnospirales</taxon>
        <taxon>Lachnospiraceae</taxon>
        <taxon>Lachnospiraceae incertae sedis</taxon>
        <taxon>Candidatus Fimicola</taxon>
    </lineage>
</organism>
<protein>
    <submittedName>
        <fullName evidence="1">Uncharacterized protein</fullName>
    </submittedName>
</protein>
<comment type="caution">
    <text evidence="1">The sequence shown here is derived from an EMBL/GenBank/DDBJ whole genome shotgun (WGS) entry which is preliminary data.</text>
</comment>
<evidence type="ECO:0000313" key="2">
    <source>
        <dbReference type="Proteomes" id="UP000823611"/>
    </source>
</evidence>
<name>A0A9D9DVB0_9FIRM</name>
<dbReference type="Proteomes" id="UP000823611">
    <property type="component" value="Unassembled WGS sequence"/>
</dbReference>
<accession>A0A9D9DVB0</accession>
<dbReference type="AlphaFoldDB" id="A0A9D9DVB0"/>